<proteinExistence type="predicted"/>
<evidence type="ECO:0000313" key="4">
    <source>
        <dbReference type="Proteomes" id="UP000663823"/>
    </source>
</evidence>
<organism evidence="3 4">
    <name type="scientific">Rotaria sordida</name>
    <dbReference type="NCBI Taxonomy" id="392033"/>
    <lineage>
        <taxon>Eukaryota</taxon>
        <taxon>Metazoa</taxon>
        <taxon>Spiralia</taxon>
        <taxon>Gnathifera</taxon>
        <taxon>Rotifera</taxon>
        <taxon>Eurotatoria</taxon>
        <taxon>Bdelloidea</taxon>
        <taxon>Philodinida</taxon>
        <taxon>Philodinidae</taxon>
        <taxon>Rotaria</taxon>
    </lineage>
</organism>
<evidence type="ECO:0000313" key="2">
    <source>
        <dbReference type="EMBL" id="CAF3634557.1"/>
    </source>
</evidence>
<dbReference type="Proteomes" id="UP000663882">
    <property type="component" value="Unassembled WGS sequence"/>
</dbReference>
<gene>
    <name evidence="2" type="ORF">FNK824_LOCUS5101</name>
    <name evidence="3" type="ORF">OTI717_LOCUS16383</name>
    <name evidence="1" type="ORF">RFH988_LOCUS17411</name>
</gene>
<comment type="caution">
    <text evidence="3">The sequence shown here is derived from an EMBL/GenBank/DDBJ whole genome shotgun (WGS) entry which is preliminary data.</text>
</comment>
<protein>
    <submittedName>
        <fullName evidence="3">Uncharacterized protein</fullName>
    </submittedName>
</protein>
<dbReference type="Proteomes" id="UP000663874">
    <property type="component" value="Unassembled WGS sequence"/>
</dbReference>
<dbReference type="OrthoDB" id="10531349at2759"/>
<evidence type="ECO:0000313" key="1">
    <source>
        <dbReference type="EMBL" id="CAF1064024.1"/>
    </source>
</evidence>
<dbReference type="Proteomes" id="UP000663823">
    <property type="component" value="Unassembled WGS sequence"/>
</dbReference>
<dbReference type="EMBL" id="CAJOAX010002035">
    <property type="protein sequence ID" value="CAF3765960.1"/>
    <property type="molecule type" value="Genomic_DNA"/>
</dbReference>
<dbReference type="AlphaFoldDB" id="A0A818ZNA9"/>
<reference evidence="3" key="1">
    <citation type="submission" date="2021-02" db="EMBL/GenBank/DDBJ databases">
        <authorList>
            <person name="Nowell W R."/>
        </authorList>
    </citation>
    <scope>NUCLEOTIDE SEQUENCE</scope>
</reference>
<dbReference type="EMBL" id="CAJNOO010000930">
    <property type="protein sequence ID" value="CAF1064024.1"/>
    <property type="molecule type" value="Genomic_DNA"/>
</dbReference>
<evidence type="ECO:0000313" key="3">
    <source>
        <dbReference type="EMBL" id="CAF3765960.1"/>
    </source>
</evidence>
<dbReference type="EMBL" id="CAJOBE010000397">
    <property type="protein sequence ID" value="CAF3634557.1"/>
    <property type="molecule type" value="Genomic_DNA"/>
</dbReference>
<accession>A0A818ZNA9</accession>
<sequence>MNDSQTIFEYLDRELTVRFANDLIYARIEQAYQQLDYTLLKTTTIISLSTFISLCTGLSEKELIKFNDTTHSIINEDDLLITLHFNANLLNSTLPIVVKNRMKQSIANNKTHSTVLDCIRFLLNSISVPEYVFEIILVLSTLASLSDIVHVNELYPSVITKVIQPKKYAVRHYNLVKNFIHKKSKYLELFFFDQKVDDELQ</sequence>
<name>A0A818ZNA9_9BILA</name>